<proteinExistence type="inferred from homology"/>
<feature type="disulfide bond" evidence="17">
    <location>
        <begin position="514"/>
        <end position="552"/>
    </location>
</feature>
<dbReference type="Pfam" id="PF01392">
    <property type="entry name" value="Fz"/>
    <property type="match status" value="2"/>
</dbReference>
<dbReference type="GO" id="GO:0004252">
    <property type="term" value="F:serine-type endopeptidase activity"/>
    <property type="evidence" value="ECO:0007669"/>
    <property type="project" value="InterPro"/>
</dbReference>
<keyword evidence="7 21" id="KW-0812">Transmembrane</keyword>
<feature type="domain" description="SRCR" evidence="24">
    <location>
        <begin position="733"/>
        <end position="783"/>
    </location>
</feature>
<evidence type="ECO:0000256" key="15">
    <source>
        <dbReference type="ARBA" id="ARBA00023170"/>
    </source>
</evidence>
<evidence type="ECO:0000256" key="13">
    <source>
        <dbReference type="ARBA" id="ARBA00023136"/>
    </source>
</evidence>
<evidence type="ECO:0000256" key="6">
    <source>
        <dbReference type="ARBA" id="ARBA00022670"/>
    </source>
</evidence>
<keyword evidence="5" id="KW-0254">Endocytosis</keyword>
<feature type="domain" description="FZ" evidence="22">
    <location>
        <begin position="159"/>
        <end position="285"/>
    </location>
</feature>
<evidence type="ECO:0000256" key="14">
    <source>
        <dbReference type="ARBA" id="ARBA00023157"/>
    </source>
</evidence>
<dbReference type="SMART" id="SM00202">
    <property type="entry name" value="SR"/>
    <property type="match status" value="1"/>
</dbReference>
<keyword evidence="15" id="KW-0675">Receptor</keyword>
<feature type="non-terminal residue" evidence="25">
    <location>
        <position position="1130"/>
    </location>
</feature>
<dbReference type="SMART" id="SM00063">
    <property type="entry name" value="FRI"/>
    <property type="match status" value="2"/>
</dbReference>
<comment type="similarity">
    <text evidence="3">Belongs to the LDLR family.</text>
</comment>
<evidence type="ECO:0000256" key="8">
    <source>
        <dbReference type="ARBA" id="ARBA00022737"/>
    </source>
</evidence>
<keyword evidence="14 18" id="KW-1015">Disulfide bond</keyword>
<dbReference type="InterPro" id="IPR036772">
    <property type="entry name" value="SRCR-like_dom_sf"/>
</dbReference>
<dbReference type="PROSITE" id="PS50287">
    <property type="entry name" value="SRCR_2"/>
    <property type="match status" value="1"/>
</dbReference>
<dbReference type="PROSITE" id="PS50068">
    <property type="entry name" value="LDLRA_2"/>
    <property type="match status" value="6"/>
</dbReference>
<evidence type="ECO:0000256" key="11">
    <source>
        <dbReference type="ARBA" id="ARBA00022968"/>
    </source>
</evidence>
<dbReference type="InterPro" id="IPR020067">
    <property type="entry name" value="Frizzled_dom"/>
</dbReference>
<evidence type="ECO:0000313" key="26">
    <source>
        <dbReference type="Proteomes" id="UP000316079"/>
    </source>
</evidence>
<comment type="caution">
    <text evidence="25">The sequence shown here is derived from an EMBL/GenBank/DDBJ whole genome shotgun (WGS) entry which is preliminary data.</text>
</comment>
<feature type="disulfide bond" evidence="17">
    <location>
        <begin position="545"/>
        <end position="569"/>
    </location>
</feature>
<dbReference type="STRING" id="623744.A0A553N4C1"/>
<feature type="region of interest" description="Disordered" evidence="20">
    <location>
        <begin position="98"/>
        <end position="133"/>
    </location>
</feature>
<evidence type="ECO:0000256" key="20">
    <source>
        <dbReference type="SAM" id="MobiDB-lite"/>
    </source>
</evidence>
<evidence type="ECO:0000256" key="18">
    <source>
        <dbReference type="PROSITE-ProRule" id="PRU00124"/>
    </source>
</evidence>
<dbReference type="InterPro" id="IPR036790">
    <property type="entry name" value="Frizzled_dom_sf"/>
</dbReference>
<dbReference type="Gene3D" id="1.10.2000.10">
    <property type="entry name" value="Frizzled cysteine-rich domain"/>
    <property type="match status" value="2"/>
</dbReference>
<dbReference type="InterPro" id="IPR001254">
    <property type="entry name" value="Trypsin_dom"/>
</dbReference>
<keyword evidence="13 21" id="KW-0472">Membrane</keyword>
<feature type="disulfide bond" evidence="18">
    <location>
        <begin position="351"/>
        <end position="366"/>
    </location>
</feature>
<feature type="disulfide bond" evidence="18">
    <location>
        <begin position="339"/>
        <end position="357"/>
    </location>
</feature>
<feature type="compositionally biased region" description="Polar residues" evidence="20">
    <location>
        <begin position="112"/>
        <end position="130"/>
    </location>
</feature>
<dbReference type="InterPro" id="IPR033116">
    <property type="entry name" value="TRYPSIN_SER"/>
</dbReference>
<dbReference type="InterPro" id="IPR043504">
    <property type="entry name" value="Peptidase_S1_PA_chymotrypsin"/>
</dbReference>
<dbReference type="Pfam" id="PF15494">
    <property type="entry name" value="SRCR_2"/>
    <property type="match status" value="1"/>
</dbReference>
<dbReference type="CDD" id="cd00190">
    <property type="entry name" value="Tryp_SPc"/>
    <property type="match status" value="1"/>
</dbReference>
<dbReference type="PROSITE" id="PS01209">
    <property type="entry name" value="LDLRA_1"/>
    <property type="match status" value="1"/>
</dbReference>
<feature type="disulfide bond" evidence="17">
    <location>
        <begin position="239"/>
        <end position="263"/>
    </location>
</feature>
<dbReference type="SMART" id="SM00020">
    <property type="entry name" value="Tryp_SPc"/>
    <property type="match status" value="1"/>
</dbReference>
<feature type="transmembrane region" description="Helical" evidence="21">
    <location>
        <begin position="51"/>
        <end position="77"/>
    </location>
</feature>
<keyword evidence="9" id="KW-0378">Hydrolase</keyword>
<dbReference type="InterPro" id="IPR009003">
    <property type="entry name" value="Peptidase_S1_PA"/>
</dbReference>
<accession>A0A553N4C1</accession>
<dbReference type="EMBL" id="SRMA01027063">
    <property type="protein sequence ID" value="TRY60285.1"/>
    <property type="molecule type" value="Genomic_DNA"/>
</dbReference>
<evidence type="ECO:0000256" key="1">
    <source>
        <dbReference type="ARBA" id="ARBA00004401"/>
    </source>
</evidence>
<feature type="disulfide bond" evidence="18">
    <location>
        <begin position="376"/>
        <end position="394"/>
    </location>
</feature>
<dbReference type="Gene3D" id="4.10.400.10">
    <property type="entry name" value="Low-density Lipoprotein Receptor"/>
    <property type="match status" value="4"/>
</dbReference>
<feature type="disulfide bond" evidence="18">
    <location>
        <begin position="599"/>
        <end position="617"/>
    </location>
</feature>
<keyword evidence="6" id="KW-0645">Protease</keyword>
<evidence type="ECO:0000256" key="12">
    <source>
        <dbReference type="ARBA" id="ARBA00022989"/>
    </source>
</evidence>
<dbReference type="GO" id="GO:0006897">
    <property type="term" value="P:endocytosis"/>
    <property type="evidence" value="ECO:0007669"/>
    <property type="project" value="UniProtKB-KW"/>
</dbReference>
<dbReference type="InterPro" id="IPR001190">
    <property type="entry name" value="SRCR"/>
</dbReference>
<keyword evidence="4" id="KW-0964">Secreted</keyword>
<dbReference type="PRINTS" id="PR00261">
    <property type="entry name" value="LDLRECEPTOR"/>
</dbReference>
<dbReference type="GO" id="GO:0005576">
    <property type="term" value="C:extracellular region"/>
    <property type="evidence" value="ECO:0007669"/>
    <property type="project" value="UniProtKB-SubCell"/>
</dbReference>
<sequence length="1130" mass="124535">RSINSLRRCSVLRLSPPASSRYRRCVSACNERRMGEALTHTPRCGTKHTRLLISLLGACVLLCLSVPLLILTFTGVLGSVQLNSTLLALNQTLMLNPHTPQPRAAQTLRAEPSTSFEPRASASPSIQSESAAARIKPTATDLSPIPTTELWTAIDSPQDYQGLCSQISDPGCQILPYNLSTESQRVKASDRQIFIRFFSYLNRLSCYRHIMLFGCMIAYPQCSTHRNDSNVILPCRSFCEAAQIGCEPVLQMLNASWPEFLRCSQFSNSTEEENPNTHTPLCFTPRATTGRSSLCVGGDHFLCATGICVPQKLVCNGFNDCGDWSDEQHCACADDLHRCGTGRCIPPHLLCDGYDDCGDLSDEHDCVCDEAEEHCCGDGRCIPRLWICDGDHDCADKSDEHNCSCQSQGLVECRNQECIPESFRCDGENDCRDGSDEENCTHTHDQGVSCSSCVGGSSCVLYNCSACEPITMEICGGVSYNLTKFPNFLGHTSQGEASRSWASSLFPALVQTHCAHTLMFFACTLLAPKCDPHTHERVPPCRSLCSSSKERCESVLGIVGLQWPEDTDCSQFPDDAQGNTSCLLADPNVNECSPSHFRCVSGRCVLSSKRCDGHKDCDDSSDEENCGCVERGLWECPGDKLCIKHSMICDGFPDCNTEDDEKNCCETQTHSHMAMQNFLKFFTDFCLLFNGPSLVLGEVLQKLSSHVGKLEILQRPCAAVMNLSVKIMSVFIARFGAMGEGIALIAQTSGSLSVYKAGVESHVCVDGWNPHLGNITCAQMGLGFSPSSGGVFSTPVLNRTRWLHFGSNYSPEEQTLPLQRLLHKQGQSCQSFRKVSLQCKRDECGRRVTLRMVKRILGGRASRPGQWPWQCSLQSDASGPSQPRGDTVGHVCGCVLIGVKWALTVAHCFEGRENPSLWKVVMGINNLDHPSSHAQTRRVRSVITHSRYNRAVVDYDISLVELESEVTLTPFVRPVCLPQPGQLPQSDQYCYITGWGHAGHHLPFKLQEGPVRIISESLCQSYFDMKTITSRMLCAGYEAGTIDSCMGDSGGPLVCEDQTNHWTLFGLTSWGSVCVSKLLGPGVYANVTHFTEWIQRQIYLRSFNLLDMEIRMSVKPSFLGKTTNHTKQKV</sequence>
<gene>
    <name evidence="25" type="ORF">DNTS_009657</name>
</gene>
<feature type="disulfide bond" evidence="18">
    <location>
        <begin position="303"/>
        <end position="321"/>
    </location>
</feature>
<evidence type="ECO:0000259" key="23">
    <source>
        <dbReference type="PROSITE" id="PS50240"/>
    </source>
</evidence>
<dbReference type="Pfam" id="PF00089">
    <property type="entry name" value="Trypsin"/>
    <property type="match status" value="1"/>
</dbReference>
<evidence type="ECO:0000256" key="17">
    <source>
        <dbReference type="PROSITE-ProRule" id="PRU00090"/>
    </source>
</evidence>
<dbReference type="OrthoDB" id="7863416at2759"/>
<keyword evidence="12 21" id="KW-1133">Transmembrane helix</keyword>
<keyword evidence="8" id="KW-0677">Repeat</keyword>
<evidence type="ECO:0000256" key="5">
    <source>
        <dbReference type="ARBA" id="ARBA00022583"/>
    </source>
</evidence>
<dbReference type="GO" id="GO:0005886">
    <property type="term" value="C:plasma membrane"/>
    <property type="evidence" value="ECO:0007669"/>
    <property type="project" value="UniProtKB-SubCell"/>
</dbReference>
<dbReference type="Gene3D" id="2.40.10.10">
    <property type="entry name" value="Trypsin-like serine proteases"/>
    <property type="match status" value="1"/>
</dbReference>
<comment type="caution">
    <text evidence="19">Lacks conserved residue(s) required for the propagation of feature annotation.</text>
</comment>
<evidence type="ECO:0000259" key="22">
    <source>
        <dbReference type="PROSITE" id="PS50038"/>
    </source>
</evidence>
<feature type="disulfide bond" evidence="18">
    <location>
        <begin position="425"/>
        <end position="440"/>
    </location>
</feature>
<feature type="disulfide bond" evidence="18">
    <location>
        <begin position="332"/>
        <end position="344"/>
    </location>
</feature>
<comment type="subcellular location">
    <subcellularLocation>
        <location evidence="1">Cell membrane</location>
        <topology evidence="1">Single-pass type II membrane protein</topology>
    </subcellularLocation>
    <subcellularLocation>
        <location evidence="2">Secreted</location>
    </subcellularLocation>
</comment>
<dbReference type="PROSITE" id="PS50038">
    <property type="entry name" value="FZ"/>
    <property type="match status" value="2"/>
</dbReference>
<dbReference type="InterPro" id="IPR036055">
    <property type="entry name" value="LDL_receptor-like_sf"/>
</dbReference>
<organism evidence="25 26">
    <name type="scientific">Danionella cerebrum</name>
    <dbReference type="NCBI Taxonomy" id="2873325"/>
    <lineage>
        <taxon>Eukaryota</taxon>
        <taxon>Metazoa</taxon>
        <taxon>Chordata</taxon>
        <taxon>Craniata</taxon>
        <taxon>Vertebrata</taxon>
        <taxon>Euteleostomi</taxon>
        <taxon>Actinopterygii</taxon>
        <taxon>Neopterygii</taxon>
        <taxon>Teleostei</taxon>
        <taxon>Ostariophysi</taxon>
        <taxon>Cypriniformes</taxon>
        <taxon>Danionidae</taxon>
        <taxon>Danioninae</taxon>
        <taxon>Danionella</taxon>
    </lineage>
</organism>
<keyword evidence="11" id="KW-0735">Signal-anchor</keyword>
<dbReference type="PROSITE" id="PS50240">
    <property type="entry name" value="TRYPSIN_DOM"/>
    <property type="match status" value="1"/>
</dbReference>
<feature type="disulfide bond" evidence="17">
    <location>
        <begin position="541"/>
        <end position="582"/>
    </location>
</feature>
<dbReference type="FunFam" id="4.10.400.10:FF:000024">
    <property type="entry name" value="Low-density lipoprotein RecePtor related"/>
    <property type="match status" value="1"/>
</dbReference>
<dbReference type="Proteomes" id="UP000316079">
    <property type="component" value="Unassembled WGS sequence"/>
</dbReference>
<reference evidence="25 26" key="1">
    <citation type="journal article" date="2019" name="Sci. Data">
        <title>Hybrid genome assembly and annotation of Danionella translucida.</title>
        <authorList>
            <person name="Kadobianskyi M."/>
            <person name="Schulze L."/>
            <person name="Schuelke M."/>
            <person name="Judkewitz B."/>
        </authorList>
    </citation>
    <scope>NUCLEOTIDE SEQUENCE [LARGE SCALE GENOMIC DNA]</scope>
    <source>
        <strain evidence="25 26">Bolton</strain>
    </source>
</reference>
<evidence type="ECO:0000259" key="24">
    <source>
        <dbReference type="PROSITE" id="PS50287"/>
    </source>
</evidence>
<dbReference type="GO" id="GO:0006508">
    <property type="term" value="P:proteolysis"/>
    <property type="evidence" value="ECO:0007669"/>
    <property type="project" value="UniProtKB-KW"/>
</dbReference>
<dbReference type="CDD" id="cd00112">
    <property type="entry name" value="LDLa"/>
    <property type="match status" value="6"/>
</dbReference>
<dbReference type="FunFam" id="4.10.400.10:FF:000065">
    <property type="entry name" value="Transmembrane protease serine 7"/>
    <property type="match status" value="2"/>
</dbReference>
<evidence type="ECO:0000256" key="2">
    <source>
        <dbReference type="ARBA" id="ARBA00004613"/>
    </source>
</evidence>
<feature type="disulfide bond" evidence="18">
    <location>
        <begin position="592"/>
        <end position="604"/>
    </location>
</feature>
<feature type="disulfide bond" evidence="18">
    <location>
        <begin position="315"/>
        <end position="330"/>
    </location>
</feature>
<evidence type="ECO:0000256" key="9">
    <source>
        <dbReference type="ARBA" id="ARBA00022801"/>
    </source>
</evidence>
<evidence type="ECO:0008006" key="27">
    <source>
        <dbReference type="Google" id="ProtNLM"/>
    </source>
</evidence>
<dbReference type="InterPro" id="IPR023415">
    <property type="entry name" value="LDLR_class-A_CS"/>
</dbReference>
<dbReference type="SUPFAM" id="SSF63501">
    <property type="entry name" value="Frizzled cysteine-rich domain"/>
    <property type="match status" value="2"/>
</dbReference>
<evidence type="ECO:0000256" key="16">
    <source>
        <dbReference type="ARBA" id="ARBA00023180"/>
    </source>
</evidence>
<dbReference type="SMART" id="SM00192">
    <property type="entry name" value="LDLa"/>
    <property type="match status" value="6"/>
</dbReference>
<feature type="disulfide bond" evidence="18">
    <location>
        <begin position="611"/>
        <end position="626"/>
    </location>
</feature>
<evidence type="ECO:0000256" key="7">
    <source>
        <dbReference type="ARBA" id="ARBA00022692"/>
    </source>
</evidence>
<feature type="non-terminal residue" evidence="25">
    <location>
        <position position="1"/>
    </location>
</feature>
<evidence type="ECO:0000256" key="21">
    <source>
        <dbReference type="SAM" id="Phobius"/>
    </source>
</evidence>
<dbReference type="PANTHER" id="PTHR24252">
    <property type="entry name" value="ACROSIN-RELATED"/>
    <property type="match status" value="1"/>
</dbReference>
<feature type="domain" description="Peptidase S1" evidence="23">
    <location>
        <begin position="856"/>
        <end position="1099"/>
    </location>
</feature>
<dbReference type="AlphaFoldDB" id="A0A553N4C1"/>
<feature type="domain" description="FZ" evidence="22">
    <location>
        <begin position="462"/>
        <end position="585"/>
    </location>
</feature>
<evidence type="ECO:0000256" key="3">
    <source>
        <dbReference type="ARBA" id="ARBA00009939"/>
    </source>
</evidence>
<evidence type="ECO:0000256" key="4">
    <source>
        <dbReference type="ARBA" id="ARBA00022525"/>
    </source>
</evidence>
<dbReference type="SUPFAM" id="SSF56487">
    <property type="entry name" value="SRCR-like"/>
    <property type="match status" value="1"/>
</dbReference>
<evidence type="ECO:0000256" key="19">
    <source>
        <dbReference type="PROSITE-ProRule" id="PRU00196"/>
    </source>
</evidence>
<keyword evidence="16" id="KW-0325">Glycoprotein</keyword>
<dbReference type="FunFam" id="2.40.10.10:FF:000015">
    <property type="entry name" value="Atrial natriuretic peptide-converting enzyme"/>
    <property type="match status" value="1"/>
</dbReference>
<dbReference type="PANTHER" id="PTHR24252:SF11">
    <property type="entry name" value="ATRIAL NATRIURETIC PEPTIDE-CONVERTING ENZYME ISOFORM X1"/>
    <property type="match status" value="1"/>
</dbReference>
<dbReference type="InterPro" id="IPR002172">
    <property type="entry name" value="LDrepeatLR_classA_rpt"/>
</dbReference>
<dbReference type="PROSITE" id="PS00135">
    <property type="entry name" value="TRYPSIN_SER"/>
    <property type="match status" value="1"/>
</dbReference>
<keyword evidence="26" id="KW-1185">Reference proteome</keyword>
<keyword evidence="10" id="KW-0720">Serine protease</keyword>
<dbReference type="Pfam" id="PF00057">
    <property type="entry name" value="Ldl_recept_a"/>
    <property type="match status" value="5"/>
</dbReference>
<dbReference type="SUPFAM" id="SSF50494">
    <property type="entry name" value="Trypsin-like serine proteases"/>
    <property type="match status" value="1"/>
</dbReference>
<protein>
    <recommendedName>
        <fullName evidence="27">Corin, serine peptidase</fullName>
    </recommendedName>
</protein>
<dbReference type="SUPFAM" id="SSF57424">
    <property type="entry name" value="LDL receptor-like module"/>
    <property type="match status" value="6"/>
</dbReference>
<feature type="disulfide bond" evidence="18">
    <location>
        <begin position="649"/>
        <end position="664"/>
    </location>
</feature>
<name>A0A553N4C1_9TELE</name>
<feature type="disulfide bond" evidence="18">
    <location>
        <begin position="413"/>
        <end position="431"/>
    </location>
</feature>
<feature type="disulfide bond" evidence="18">
    <location>
        <begin position="388"/>
        <end position="403"/>
    </location>
</feature>
<dbReference type="Gene3D" id="4.10.1220.10">
    <property type="entry name" value="EGF-type module"/>
    <property type="match status" value="1"/>
</dbReference>
<evidence type="ECO:0000313" key="25">
    <source>
        <dbReference type="EMBL" id="TRY60285.1"/>
    </source>
</evidence>
<evidence type="ECO:0000256" key="10">
    <source>
        <dbReference type="ARBA" id="ARBA00022825"/>
    </source>
</evidence>